<dbReference type="EMBL" id="JADIKF010000030">
    <property type="protein sequence ID" value="MBM7128115.1"/>
    <property type="molecule type" value="Genomic_DNA"/>
</dbReference>
<name>A0ABS2KAA3_9GAMM</name>
<organism evidence="1 2">
    <name type="scientific">Dyella mobilis</name>
    <dbReference type="NCBI Taxonomy" id="1849582"/>
    <lineage>
        <taxon>Bacteria</taxon>
        <taxon>Pseudomonadati</taxon>
        <taxon>Pseudomonadota</taxon>
        <taxon>Gammaproteobacteria</taxon>
        <taxon>Lysobacterales</taxon>
        <taxon>Rhodanobacteraceae</taxon>
        <taxon>Dyella</taxon>
    </lineage>
</organism>
<evidence type="ECO:0000313" key="2">
    <source>
        <dbReference type="Proteomes" id="UP001430193"/>
    </source>
</evidence>
<proteinExistence type="predicted"/>
<keyword evidence="2" id="KW-1185">Reference proteome</keyword>
<evidence type="ECO:0000313" key="1">
    <source>
        <dbReference type="EMBL" id="MBM7128115.1"/>
    </source>
</evidence>
<dbReference type="Proteomes" id="UP001430193">
    <property type="component" value="Unassembled WGS sequence"/>
</dbReference>
<gene>
    <name evidence="1" type="ORF">ISS99_01135</name>
</gene>
<dbReference type="RefSeq" id="WP_204629728.1">
    <property type="nucleotide sequence ID" value="NZ_BSOC01000011.1"/>
</dbReference>
<comment type="caution">
    <text evidence="1">The sequence shown here is derived from an EMBL/GenBank/DDBJ whole genome shotgun (WGS) entry which is preliminary data.</text>
</comment>
<sequence length="84" mass="9132">MGNRASTHACLRQDFKGHEIANKYGEIPIRIFRLIYGPGFAPAFCSSHGLRHTLAILDRPSLDKLLADDKGGLLEGKISAALAQ</sequence>
<accession>A0ABS2KAA3</accession>
<protein>
    <submittedName>
        <fullName evidence="1">Uncharacterized protein</fullName>
    </submittedName>
</protein>
<reference evidence="1" key="1">
    <citation type="submission" date="2020-10" db="EMBL/GenBank/DDBJ databases">
        <title>Phylogeny of dyella-like bacteria.</title>
        <authorList>
            <person name="Fu J."/>
        </authorList>
    </citation>
    <scope>NUCLEOTIDE SEQUENCE</scope>
    <source>
        <strain evidence="1">DHON07</strain>
    </source>
</reference>